<gene>
    <name evidence="2" type="ORF">BGAL_0328g00170</name>
</gene>
<evidence type="ECO:0000313" key="2">
    <source>
        <dbReference type="EMBL" id="THV47204.1"/>
    </source>
</evidence>
<sequence>MGYCENVCQICAVSFNHARCRTKYEPPEAAWGHSTSMYYAREARICYDLPEESGCEKIARYGPLTEHIAGPNCVFDGGYSGYRISVAQMKDMKLSRYIIKKPENFSEEEDAPDYEKCSDYFITDQSITTQEHWQPGDLPRYRYGVDSFLAMNYDVIDKNGFPPAVPVHDSCWKIFERVSILRLGRVDLQGFMALWHRSACSNCGFQNIKQESIIKDCKQQWWNHIPGSEYLAANPHDVPGFSLILSEAFRHQNPYDKNKGAVWRKKQFNEDSSQPYVNLTDHFNKLPIELNQKILYELGSKDIANLRLVSRAFRQLPQQLFRHLLVKELPWFWEIDHIQQRKMEQVRKMLLEQYGEDLSGLSERDESEHVHVQFIKDCIAMKPPSFDWKRVYDRVKLLQKGNLGVRNRVRVWGLAERIAERIGHLRGMESPEKRYDPRDDGDNLQVIPREEEVASGSVSYGYECSECSYYQVERMENAEQMLDA</sequence>
<dbReference type="PROSITE" id="PS50181">
    <property type="entry name" value="FBOX"/>
    <property type="match status" value="1"/>
</dbReference>
<dbReference type="AlphaFoldDB" id="A0A4S8R229"/>
<dbReference type="OrthoDB" id="6612291at2759"/>
<dbReference type="Proteomes" id="UP000308671">
    <property type="component" value="Unassembled WGS sequence"/>
</dbReference>
<accession>A0A4S8R229</accession>
<keyword evidence="3" id="KW-1185">Reference proteome</keyword>
<dbReference type="SUPFAM" id="SSF81383">
    <property type="entry name" value="F-box domain"/>
    <property type="match status" value="1"/>
</dbReference>
<comment type="caution">
    <text evidence="2">The sequence shown here is derived from an EMBL/GenBank/DDBJ whole genome shotgun (WGS) entry which is preliminary data.</text>
</comment>
<feature type="domain" description="F-box" evidence="1">
    <location>
        <begin position="280"/>
        <end position="324"/>
    </location>
</feature>
<organism evidence="2 3">
    <name type="scientific">Botrytis galanthina</name>
    <dbReference type="NCBI Taxonomy" id="278940"/>
    <lineage>
        <taxon>Eukaryota</taxon>
        <taxon>Fungi</taxon>
        <taxon>Dikarya</taxon>
        <taxon>Ascomycota</taxon>
        <taxon>Pezizomycotina</taxon>
        <taxon>Leotiomycetes</taxon>
        <taxon>Helotiales</taxon>
        <taxon>Sclerotiniaceae</taxon>
        <taxon>Botrytis</taxon>
    </lineage>
</organism>
<dbReference type="InterPro" id="IPR036047">
    <property type="entry name" value="F-box-like_dom_sf"/>
</dbReference>
<dbReference type="Pfam" id="PF00646">
    <property type="entry name" value="F-box"/>
    <property type="match status" value="1"/>
</dbReference>
<name>A0A4S8R229_9HELO</name>
<dbReference type="InterPro" id="IPR001810">
    <property type="entry name" value="F-box_dom"/>
</dbReference>
<evidence type="ECO:0000259" key="1">
    <source>
        <dbReference type="PROSITE" id="PS50181"/>
    </source>
</evidence>
<dbReference type="EMBL" id="PQXL01000328">
    <property type="protein sequence ID" value="THV47204.1"/>
    <property type="molecule type" value="Genomic_DNA"/>
</dbReference>
<evidence type="ECO:0000313" key="3">
    <source>
        <dbReference type="Proteomes" id="UP000308671"/>
    </source>
</evidence>
<proteinExistence type="predicted"/>
<reference evidence="2 3" key="1">
    <citation type="submission" date="2017-12" db="EMBL/GenBank/DDBJ databases">
        <title>Comparative genomics of Botrytis spp.</title>
        <authorList>
            <person name="Valero-Jimenez C.A."/>
            <person name="Tapia P."/>
            <person name="Veloso J."/>
            <person name="Silva-Moreno E."/>
            <person name="Staats M."/>
            <person name="Valdes J.H."/>
            <person name="Van Kan J.A.L."/>
        </authorList>
    </citation>
    <scope>NUCLEOTIDE SEQUENCE [LARGE SCALE GENOMIC DNA]</scope>
    <source>
        <strain evidence="2 3">MUCL435</strain>
    </source>
</reference>
<protein>
    <recommendedName>
        <fullName evidence="1">F-box domain-containing protein</fullName>
    </recommendedName>
</protein>